<name>A0ABW5EEM6_9GAMM</name>
<accession>A0ABW5EEM6</accession>
<dbReference type="EMBL" id="JBHUJD010000027">
    <property type="protein sequence ID" value="MFD2312026.1"/>
    <property type="molecule type" value="Genomic_DNA"/>
</dbReference>
<evidence type="ECO:0000313" key="1">
    <source>
        <dbReference type="EMBL" id="MFD2312026.1"/>
    </source>
</evidence>
<keyword evidence="2" id="KW-1185">Reference proteome</keyword>
<comment type="caution">
    <text evidence="1">The sequence shown here is derived from an EMBL/GenBank/DDBJ whole genome shotgun (WGS) entry which is preliminary data.</text>
</comment>
<gene>
    <name evidence="1" type="ORF">ACFSKX_16485</name>
</gene>
<evidence type="ECO:0000313" key="2">
    <source>
        <dbReference type="Proteomes" id="UP001597425"/>
    </source>
</evidence>
<dbReference type="InterPro" id="IPR015943">
    <property type="entry name" value="WD40/YVTN_repeat-like_dom_sf"/>
</dbReference>
<sequence>MTMENNIESVKTTNTRTSGVAIGPDGVAWVAGRDAGVVYSIAPGAPDKPVPYKLPTGGGRGAAQPAHIALETKAGAVTAVWVSDQSTGFVYRLVPGDADGHKAEKIDFGEGARLRDIGWNEKGTHVWVADEDKGLLAIDSAKKTIDTSVAAPQAAGVTHLAVADNGVWFTAYSEGKICFLDGGKKAADKDRIKEFPFGMFIVDGDNKLPSSYPTGLAIAGDRVWVVAGLSECGLWYVDNRKDMSKAKLNPATSLDKGSEPTGVAVDAAGYLWVTMLAARKVRQLTDTGVIVVRDYDLESSLPTGIAYDAHQDQVWICDTKKENQRALRLTPIDQIEVAKNGQIDLKGTPPEGFVAPNKSLARLQVSVMNRDDQTALERHLILTIDPPSVASFGGENYAVVKSDDMSGNIVLQDALKEKMPKVAASATIGTLFQVRATTRGLQKPAGIYTGRVGEEITGIKPLHDQEETVAYGTDFKNLEAQVEGAGSAHAEVVFRIDTGADCAAFTQGQSGAVEYTAKAGADGIARAGLYALEKAGDVTVSVYPKILGAGAKQTFKARHIVPRPDRIDAGQSMGIYVDQPSQHFPLTVYSGKTPVPNVVVQVIVRPVGSEAKGVHFGEKGAPDDPTMKEVQIRTDRNGHAAIGAGAEYFIISPNPGHVDVRFEVIQPARSMKAVLDINANVQREMVV</sequence>
<proteinExistence type="predicted"/>
<dbReference type="RefSeq" id="WP_265722574.1">
    <property type="nucleotide sequence ID" value="NZ_JAPIVK010000025.1"/>
</dbReference>
<protein>
    <submittedName>
        <fullName evidence="1">Uncharacterized protein</fullName>
    </submittedName>
</protein>
<reference evidence="2" key="1">
    <citation type="journal article" date="2019" name="Int. J. Syst. Evol. Microbiol.">
        <title>The Global Catalogue of Microorganisms (GCM) 10K type strain sequencing project: providing services to taxonomists for standard genome sequencing and annotation.</title>
        <authorList>
            <consortium name="The Broad Institute Genomics Platform"/>
            <consortium name="The Broad Institute Genome Sequencing Center for Infectious Disease"/>
            <person name="Wu L."/>
            <person name="Ma J."/>
        </authorList>
    </citation>
    <scope>NUCLEOTIDE SEQUENCE [LARGE SCALE GENOMIC DNA]</scope>
    <source>
        <strain evidence="2">KCTC 12848</strain>
    </source>
</reference>
<dbReference type="Gene3D" id="2.130.10.10">
    <property type="entry name" value="YVTN repeat-like/Quinoprotein amine dehydrogenase"/>
    <property type="match status" value="2"/>
</dbReference>
<dbReference type="Proteomes" id="UP001597425">
    <property type="component" value="Unassembled WGS sequence"/>
</dbReference>
<dbReference type="SUPFAM" id="SSF63829">
    <property type="entry name" value="Calcium-dependent phosphotriesterase"/>
    <property type="match status" value="1"/>
</dbReference>
<organism evidence="1 2">
    <name type="scientific">Microbulbifer halophilus</name>
    <dbReference type="NCBI Taxonomy" id="453963"/>
    <lineage>
        <taxon>Bacteria</taxon>
        <taxon>Pseudomonadati</taxon>
        <taxon>Pseudomonadota</taxon>
        <taxon>Gammaproteobacteria</taxon>
        <taxon>Cellvibrionales</taxon>
        <taxon>Microbulbiferaceae</taxon>
        <taxon>Microbulbifer</taxon>
    </lineage>
</organism>